<evidence type="ECO:0000256" key="1">
    <source>
        <dbReference type="SAM" id="MobiDB-lite"/>
    </source>
</evidence>
<dbReference type="Gene3D" id="3.40.50.300">
    <property type="entry name" value="P-loop containing nucleotide triphosphate hydrolases"/>
    <property type="match status" value="2"/>
</dbReference>
<dbReference type="Proteomes" id="UP001530377">
    <property type="component" value="Unassembled WGS sequence"/>
</dbReference>
<dbReference type="InterPro" id="IPR016300">
    <property type="entry name" value="ATPase_ArsA/GET3"/>
</dbReference>
<evidence type="ECO:0000313" key="4">
    <source>
        <dbReference type="EMBL" id="KAL3810787.1"/>
    </source>
</evidence>
<protein>
    <recommendedName>
        <fullName evidence="3">AAA+ ATPase domain-containing protein</fullName>
    </recommendedName>
</protein>
<name>A0ABD3REL6_9STRA</name>
<dbReference type="SUPFAM" id="SSF52540">
    <property type="entry name" value="P-loop containing nucleoside triphosphate hydrolases"/>
    <property type="match status" value="2"/>
</dbReference>
<evidence type="ECO:0000313" key="5">
    <source>
        <dbReference type="Proteomes" id="UP001530377"/>
    </source>
</evidence>
<accession>A0ABD3REL6</accession>
<organism evidence="4 5">
    <name type="scientific">Cyclostephanos tholiformis</name>
    <dbReference type="NCBI Taxonomy" id="382380"/>
    <lineage>
        <taxon>Eukaryota</taxon>
        <taxon>Sar</taxon>
        <taxon>Stramenopiles</taxon>
        <taxon>Ochrophyta</taxon>
        <taxon>Bacillariophyta</taxon>
        <taxon>Coscinodiscophyceae</taxon>
        <taxon>Thalassiosirophycidae</taxon>
        <taxon>Stephanodiscales</taxon>
        <taxon>Stephanodiscaceae</taxon>
        <taxon>Cyclostephanos</taxon>
    </lineage>
</organism>
<dbReference type="InterPro" id="IPR025723">
    <property type="entry name" value="ArsA/GET3_ATPase-like"/>
</dbReference>
<dbReference type="PANTHER" id="PTHR10803">
    <property type="entry name" value="ARSENICAL PUMP-DRIVING ATPASE ARSENITE-TRANSLOCATING ATPASE"/>
    <property type="match status" value="1"/>
</dbReference>
<feature type="region of interest" description="Disordered" evidence="1">
    <location>
        <begin position="51"/>
        <end position="87"/>
    </location>
</feature>
<proteinExistence type="predicted"/>
<dbReference type="AlphaFoldDB" id="A0ABD3REL6"/>
<dbReference type="InterPro" id="IPR003593">
    <property type="entry name" value="AAA+_ATPase"/>
</dbReference>
<feature type="domain" description="AAA+ ATPase" evidence="3">
    <location>
        <begin position="138"/>
        <end position="407"/>
    </location>
</feature>
<dbReference type="SMART" id="SM00382">
    <property type="entry name" value="AAA"/>
    <property type="match status" value="2"/>
</dbReference>
<reference evidence="4 5" key="1">
    <citation type="submission" date="2024-10" db="EMBL/GenBank/DDBJ databases">
        <title>Updated reference genomes for cyclostephanoid diatoms.</title>
        <authorList>
            <person name="Roberts W.R."/>
            <person name="Alverson A.J."/>
        </authorList>
    </citation>
    <scope>NUCLEOTIDE SEQUENCE [LARGE SCALE GENOMIC DNA]</scope>
    <source>
        <strain evidence="4 5">AJA228-03</strain>
    </source>
</reference>
<dbReference type="InterPro" id="IPR027417">
    <property type="entry name" value="P-loop_NTPase"/>
</dbReference>
<evidence type="ECO:0000259" key="3">
    <source>
        <dbReference type="SMART" id="SM00382"/>
    </source>
</evidence>
<dbReference type="PANTHER" id="PTHR10803:SF0">
    <property type="entry name" value="ATPASE GET3B"/>
    <property type="match status" value="1"/>
</dbReference>
<gene>
    <name evidence="4" type="ORF">ACHAXA_006431</name>
</gene>
<feature type="signal peptide" evidence="2">
    <location>
        <begin position="1"/>
        <end position="19"/>
    </location>
</feature>
<comment type="caution">
    <text evidence="4">The sequence shown here is derived from an EMBL/GenBank/DDBJ whole genome shotgun (WGS) entry which is preliminary data.</text>
</comment>
<feature type="region of interest" description="Disordered" evidence="1">
    <location>
        <begin position="119"/>
        <end position="141"/>
    </location>
</feature>
<sequence>MIALPPPPIMLLRLLMVLSAPSLPSSSSGRGSNGGGMALAFSAIESTTTNCYRHRPGTTTPPRPSLVVGTRSTGSLVPGGVTGSGRRRASAVASAASTTKSTTALRSLGPLIEEIASMIESSKRRRTTGDDDDDDNDNTPVIFVGGKGGVGKTTVSSSLAVELASSLERDWNVLIVSTDPAHSLGDALDVDLRRTGGGGEGGIATTLSDPLTDRRLHALEVDPRTALSNFQDDLRKLFDSSSYELGGMSIGRILEEVGLGTNELENLLRNPPPGLDEYVALANVLDPRFVDADADGMDGEGRSSTRRRRKYDVIIVDTAPTGHTLRMLQLPQFLDGFLKTILALRSRLRGLANTIQMFAGGGGSKSNADGGGGRTTTTSATVDDALESIENFQRRASSLRVRLGDSSRTKFVVVTIPTILSVRESARLIDELTSQGMCVSDVVVNQCVGGWGGGSGGEGFDLDGDDNSGGGGGAVDRTIVVNDAMRRYYDRRVSGQRRWISELSEACREVSSSEEYRGNSIVGDGDCADIVVTEVPFYDIDLVGVPALGYLGSRTFLVDDDGINGFERLVGSDDDRAAAAAAVDGGRGGAKSNPRVVICGGKGGVGKTTTSSSLAIAMALAGHDVALVSTDPAHSLGDALDMNLRGGSLIDVPLYGVARPSSAMSIEEGSLRAMEIDPASALKEFRDSIDRLLGKDNDGGDAVGGPSDLSSALGTLGEIIDTLPAGTDEVVALAKVIQLIRRGNFDRVVLDTAPTGHTLRMLTTPSFLADLIERVLSVAAKLNSNAAVKFVLASAIGQDKGRVDDAYESARSALLKFQVSMYDLEDMFADPDSTEFLIVTIGTELAVRESVRLLNDLTFGDPDMPIRVRNVVVNQVLDAAEVDEGSDERLRGFVTRLSASQSSSIREIHRAVDRLDDPPRVTKVTMLDVEPRGVYGLKALSEQLMLPSMEAEEVITS</sequence>
<evidence type="ECO:0000256" key="2">
    <source>
        <dbReference type="SAM" id="SignalP"/>
    </source>
</evidence>
<dbReference type="CDD" id="cd02035">
    <property type="entry name" value="ArsA"/>
    <property type="match status" value="2"/>
</dbReference>
<dbReference type="Pfam" id="PF02374">
    <property type="entry name" value="ArsA_ATPase"/>
    <property type="match status" value="2"/>
</dbReference>
<dbReference type="EMBL" id="JALLPB020000302">
    <property type="protein sequence ID" value="KAL3810787.1"/>
    <property type="molecule type" value="Genomic_DNA"/>
</dbReference>
<keyword evidence="2" id="KW-0732">Signal</keyword>
<dbReference type="NCBIfam" id="TIGR00345">
    <property type="entry name" value="GET3_arsA_TRC40"/>
    <property type="match status" value="2"/>
</dbReference>
<feature type="chain" id="PRO_5044809492" description="AAA+ ATPase domain-containing protein" evidence="2">
    <location>
        <begin position="20"/>
        <end position="957"/>
    </location>
</feature>
<feature type="domain" description="AAA+ ATPase" evidence="3">
    <location>
        <begin position="592"/>
        <end position="863"/>
    </location>
</feature>
<keyword evidence="5" id="KW-1185">Reference proteome</keyword>